<accession>A0A8T2T7D6</accession>
<evidence type="ECO:0000256" key="2">
    <source>
        <dbReference type="SAM" id="Coils"/>
    </source>
</evidence>
<feature type="domain" description="LOB" evidence="3">
    <location>
        <begin position="10"/>
        <end position="111"/>
    </location>
</feature>
<dbReference type="Proteomes" id="UP000825935">
    <property type="component" value="Chromosome 15"/>
</dbReference>
<comment type="similarity">
    <text evidence="1">Belongs to the LOB domain-containing protein family.</text>
</comment>
<dbReference type="EMBL" id="CM035420">
    <property type="protein sequence ID" value="KAH7404849.1"/>
    <property type="molecule type" value="Genomic_DNA"/>
</dbReference>
<evidence type="ECO:0000313" key="4">
    <source>
        <dbReference type="EMBL" id="KAH7404849.1"/>
    </source>
</evidence>
<comment type="caution">
    <text evidence="4">The sequence shown here is derived from an EMBL/GenBank/DDBJ whole genome shotgun (WGS) entry which is preliminary data.</text>
</comment>
<keyword evidence="2" id="KW-0175">Coiled coil</keyword>
<dbReference type="PROSITE" id="PS50891">
    <property type="entry name" value="LOB"/>
    <property type="match status" value="1"/>
</dbReference>
<dbReference type="OrthoDB" id="2020166at2759"/>
<dbReference type="InterPro" id="IPR004883">
    <property type="entry name" value="LOB"/>
</dbReference>
<dbReference type="AlphaFoldDB" id="A0A8T2T7D6"/>
<evidence type="ECO:0000256" key="1">
    <source>
        <dbReference type="ARBA" id="ARBA00005474"/>
    </source>
</evidence>
<gene>
    <name evidence="4" type="ORF">KP509_15G046700</name>
</gene>
<name>A0A8T2T7D6_CERRI</name>
<organism evidence="4 5">
    <name type="scientific">Ceratopteris richardii</name>
    <name type="common">Triangle waterfern</name>
    <dbReference type="NCBI Taxonomy" id="49495"/>
    <lineage>
        <taxon>Eukaryota</taxon>
        <taxon>Viridiplantae</taxon>
        <taxon>Streptophyta</taxon>
        <taxon>Embryophyta</taxon>
        <taxon>Tracheophyta</taxon>
        <taxon>Polypodiopsida</taxon>
        <taxon>Polypodiidae</taxon>
        <taxon>Polypodiales</taxon>
        <taxon>Pteridineae</taxon>
        <taxon>Pteridaceae</taxon>
        <taxon>Parkerioideae</taxon>
        <taxon>Ceratopteris</taxon>
    </lineage>
</organism>
<dbReference type="OMA" id="FHEEPGN"/>
<sequence>MADSRSSVQSPCAACKLLRRRCVIDCIFAPYFPADQTLMFSSVHKIFGASNVSKMLQELPENKRWDAVRSLVYEANARIEDPVYGCVGVIFLLQQEVVRLQTQLMQAQAEIMRLQVQGWKPGMITSGIRKLDNFHEEPGNTCFTKEVIHQSIDTASGVDMLFR</sequence>
<keyword evidence="5" id="KW-1185">Reference proteome</keyword>
<protein>
    <recommendedName>
        <fullName evidence="3">LOB domain-containing protein</fullName>
    </recommendedName>
</protein>
<evidence type="ECO:0000313" key="5">
    <source>
        <dbReference type="Proteomes" id="UP000825935"/>
    </source>
</evidence>
<feature type="coiled-coil region" evidence="2">
    <location>
        <begin position="90"/>
        <end position="117"/>
    </location>
</feature>
<evidence type="ECO:0000259" key="3">
    <source>
        <dbReference type="PROSITE" id="PS50891"/>
    </source>
</evidence>
<dbReference type="Pfam" id="PF03195">
    <property type="entry name" value="LOB"/>
    <property type="match status" value="1"/>
</dbReference>
<reference evidence="4" key="1">
    <citation type="submission" date="2021-08" db="EMBL/GenBank/DDBJ databases">
        <title>WGS assembly of Ceratopteris richardii.</title>
        <authorList>
            <person name="Marchant D.B."/>
            <person name="Chen G."/>
            <person name="Jenkins J."/>
            <person name="Shu S."/>
            <person name="Leebens-Mack J."/>
            <person name="Grimwood J."/>
            <person name="Schmutz J."/>
            <person name="Soltis P."/>
            <person name="Soltis D."/>
            <person name="Chen Z.-H."/>
        </authorList>
    </citation>
    <scope>NUCLEOTIDE SEQUENCE</scope>
    <source>
        <strain evidence="4">Whitten #5841</strain>
        <tissue evidence="4">Leaf</tissue>
    </source>
</reference>
<dbReference type="PANTHER" id="PTHR31301">
    <property type="entry name" value="LOB DOMAIN-CONTAINING PROTEIN 4-RELATED"/>
    <property type="match status" value="1"/>
</dbReference>
<proteinExistence type="inferred from homology"/>
<dbReference type="PANTHER" id="PTHR31301:SF58">
    <property type="entry name" value="LOB DOMAIN-CONTAINING PROTEIN 3"/>
    <property type="match status" value="1"/>
</dbReference>